<dbReference type="EMBL" id="MUKV01000031">
    <property type="protein sequence ID" value="OQS34695.1"/>
    <property type="molecule type" value="Genomic_DNA"/>
</dbReference>
<dbReference type="Pfam" id="PF09646">
    <property type="entry name" value="Gp37"/>
    <property type="match status" value="1"/>
</dbReference>
<dbReference type="SUPFAM" id="SSF143749">
    <property type="entry name" value="Phage tail protein-like"/>
    <property type="match status" value="1"/>
</dbReference>
<dbReference type="AlphaFoldDB" id="A0A1W0CJ03"/>
<dbReference type="InterPro" id="IPR038042">
    <property type="entry name" value="Gp37-like"/>
</dbReference>
<dbReference type="InterPro" id="IPR035934">
    <property type="entry name" value="Phage_tail_protein-like_sf"/>
</dbReference>
<gene>
    <name evidence="1" type="ORF">B0T45_18605</name>
</gene>
<dbReference type="Proteomes" id="UP000192721">
    <property type="component" value="Unassembled WGS sequence"/>
</dbReference>
<organism evidence="1 2">
    <name type="scientific">Chromobacterium haemolyticum</name>
    <dbReference type="NCBI Taxonomy" id="394935"/>
    <lineage>
        <taxon>Bacteria</taxon>
        <taxon>Pseudomonadati</taxon>
        <taxon>Pseudomonadota</taxon>
        <taxon>Betaproteobacteria</taxon>
        <taxon>Neisseriales</taxon>
        <taxon>Chromobacteriaceae</taxon>
        <taxon>Chromobacterium</taxon>
    </lineage>
</organism>
<dbReference type="Gene3D" id="3.30.2000.10">
    <property type="entry name" value="Phage tail protein-like"/>
    <property type="match status" value="1"/>
</dbReference>
<accession>A0A1W0CJ03</accession>
<name>A0A1W0CJ03_9NEIS</name>
<protein>
    <recommendedName>
        <fullName evidence="3">Gp37 protein</fullName>
    </recommendedName>
</protein>
<proteinExistence type="predicted"/>
<evidence type="ECO:0000313" key="2">
    <source>
        <dbReference type="Proteomes" id="UP000192721"/>
    </source>
</evidence>
<comment type="caution">
    <text evidence="1">The sequence shown here is derived from an EMBL/GenBank/DDBJ whole genome shotgun (WGS) entry which is preliminary data.</text>
</comment>
<sequence length="159" mass="16829">MSRSPPVASTSQIVDALLARLRGALPSLSVEHCAAPADYRLEHPQGALLLSYRGSQFALPRDVAGVCQQRTLQLELTLLLRRASAQLNDTEALDAARSACLGFPAPDCRPACLSSETFVGFSDGIARYAISLAADTLQVAEAAPGHEPVLTAVTKEEQS</sequence>
<dbReference type="InterPro" id="IPR018602">
    <property type="entry name" value="Gp37/STM4215"/>
</dbReference>
<reference evidence="1 2" key="1">
    <citation type="submission" date="2017-02" db="EMBL/GenBank/DDBJ databases">
        <title>Chromobacterium haemolyticum H5244.</title>
        <authorList>
            <person name="Gulvik C.A."/>
        </authorList>
    </citation>
    <scope>NUCLEOTIDE SEQUENCE [LARGE SCALE GENOMIC DNA]</scope>
    <source>
        <strain evidence="1 2">H5244</strain>
    </source>
</reference>
<evidence type="ECO:0000313" key="1">
    <source>
        <dbReference type="EMBL" id="OQS34695.1"/>
    </source>
</evidence>
<evidence type="ECO:0008006" key="3">
    <source>
        <dbReference type="Google" id="ProtNLM"/>
    </source>
</evidence>